<gene>
    <name evidence="5" type="ORF">GL279_18300</name>
</gene>
<keyword evidence="6" id="KW-1185">Reference proteome</keyword>
<dbReference type="EMBL" id="WMIF01000045">
    <property type="protein sequence ID" value="MTH36541.1"/>
    <property type="molecule type" value="Genomic_DNA"/>
</dbReference>
<dbReference type="AlphaFoldDB" id="A0A844HAE1"/>
<reference evidence="5 6" key="1">
    <citation type="submission" date="2019-11" db="EMBL/GenBank/DDBJ databases">
        <authorList>
            <person name="Dong K."/>
        </authorList>
    </citation>
    <scope>NUCLEOTIDE SEQUENCE [LARGE SCALE GENOMIC DNA]</scope>
    <source>
        <strain evidence="5 6">JCM 17370</strain>
    </source>
</reference>
<keyword evidence="2" id="KW-0645">Protease</keyword>
<evidence type="ECO:0000256" key="2">
    <source>
        <dbReference type="ARBA" id="ARBA00022670"/>
    </source>
</evidence>
<keyword evidence="1" id="KW-1188">Viral release from host cell</keyword>
<evidence type="ECO:0000256" key="1">
    <source>
        <dbReference type="ARBA" id="ARBA00022612"/>
    </source>
</evidence>
<organism evidence="5 6">
    <name type="scientific">Paracoccus limosus</name>
    <dbReference type="NCBI Taxonomy" id="913252"/>
    <lineage>
        <taxon>Bacteria</taxon>
        <taxon>Pseudomonadati</taxon>
        <taxon>Pseudomonadota</taxon>
        <taxon>Alphaproteobacteria</taxon>
        <taxon>Rhodobacterales</taxon>
        <taxon>Paracoccaceae</taxon>
        <taxon>Paracoccus</taxon>
    </lineage>
</organism>
<evidence type="ECO:0000256" key="3">
    <source>
        <dbReference type="ARBA" id="ARBA00022801"/>
    </source>
</evidence>
<dbReference type="OrthoDB" id="9806592at2"/>
<evidence type="ECO:0000313" key="5">
    <source>
        <dbReference type="EMBL" id="MTH36541.1"/>
    </source>
</evidence>
<accession>A0A844HAE1</accession>
<dbReference type="Pfam" id="PF25209">
    <property type="entry name" value="Phage_capsid_4"/>
    <property type="match status" value="1"/>
</dbReference>
<evidence type="ECO:0000313" key="6">
    <source>
        <dbReference type="Proteomes" id="UP000442533"/>
    </source>
</evidence>
<evidence type="ECO:0000259" key="4">
    <source>
        <dbReference type="Pfam" id="PF04586"/>
    </source>
</evidence>
<dbReference type="InterPro" id="IPR054613">
    <property type="entry name" value="Peptidase_S78_dom"/>
</dbReference>
<name>A0A844HAE1_9RHOB</name>
<comment type="caution">
    <text evidence="5">The sequence shown here is derived from an EMBL/GenBank/DDBJ whole genome shotgun (WGS) entry which is preliminary data.</text>
</comment>
<sequence>MHIVNVRLTGNPAKATRIRPVEKIRGPDRTAGDILTRTMPRAGEVDEAARTFAAIVATATPVQRRDAKGPFLEILDAAGLENDPEDDTPLLTDHRASARETVGRATGFTIDGPSVSATLRLAFADDVEPIFQRVKDGTLRHVSAGYRVTEWREGRDASGRRTKTAAHWRILEISLVPIPADRNAIIQRSASQMPFDSVEDRDSFVEKISSLVGLSEEWADNLPEDADQDAIRASLRAALTKRSAPKIRVTRSHDDPAQIQTRAADALAYRMGALPDLPEASREFASMGLMDHARDALQRAGVSTRGMGADEIIQRSLTTSDFPLTVANAANKTAAESYRIAESPLKVLFRKRSLSDFKTATSVRLGGLGMLEELTESGEIKATSRGEQGETLQLRTFARRLDLTRRLIINDDLGLFGDVTRALGEAAAATESALMFDTLTGAGTLSDGQPLFHASRENIAEYAAVDLVGGLSNARKVLRGQRNLDGVTPIMATPRYVIAGPDMETDLEKALGVITPPDVDSFNPFASKLQLLIDPRIEGTSFYVAADPAQCAVFNLAHLAAAPGPQIQRLENWDTLGVSFRCFMDVGAGFAGWRGIVKLERA</sequence>
<dbReference type="Proteomes" id="UP000442533">
    <property type="component" value="Unassembled WGS sequence"/>
</dbReference>
<dbReference type="GO" id="GO:0008233">
    <property type="term" value="F:peptidase activity"/>
    <property type="evidence" value="ECO:0007669"/>
    <property type="project" value="UniProtKB-KW"/>
</dbReference>
<dbReference type="Pfam" id="PF04586">
    <property type="entry name" value="Peptidase_S78"/>
    <property type="match status" value="1"/>
</dbReference>
<dbReference type="GO" id="GO:0006508">
    <property type="term" value="P:proteolysis"/>
    <property type="evidence" value="ECO:0007669"/>
    <property type="project" value="UniProtKB-KW"/>
</dbReference>
<protein>
    <recommendedName>
        <fullName evidence="4">Prohead serine protease domain-containing protein</fullName>
    </recommendedName>
</protein>
<keyword evidence="3" id="KW-0378">Hydrolase</keyword>
<feature type="domain" description="Prohead serine protease" evidence="4">
    <location>
        <begin position="74"/>
        <end position="192"/>
    </location>
</feature>
<proteinExistence type="predicted"/>